<evidence type="ECO:0000256" key="4">
    <source>
        <dbReference type="SAM" id="Phobius"/>
    </source>
</evidence>
<dbReference type="GO" id="GO:0003841">
    <property type="term" value="F:1-acylglycerol-3-phosphate O-acyltransferase activity"/>
    <property type="evidence" value="ECO:0007669"/>
    <property type="project" value="TreeGrafter"/>
</dbReference>
<dbReference type="GO" id="GO:0005886">
    <property type="term" value="C:plasma membrane"/>
    <property type="evidence" value="ECO:0007669"/>
    <property type="project" value="TreeGrafter"/>
</dbReference>
<dbReference type="Proteomes" id="UP000291259">
    <property type="component" value="Chromosome"/>
</dbReference>
<feature type="transmembrane region" description="Helical" evidence="4">
    <location>
        <begin position="30"/>
        <end position="47"/>
    </location>
</feature>
<dbReference type="SUPFAM" id="SSF69593">
    <property type="entry name" value="Glycerol-3-phosphate (1)-acyltransferase"/>
    <property type="match status" value="1"/>
</dbReference>
<keyword evidence="4" id="KW-0812">Transmembrane</keyword>
<dbReference type="KEGG" id="agf:ET445_10855"/>
<dbReference type="InterPro" id="IPR002123">
    <property type="entry name" value="Plipid/glycerol_acylTrfase"/>
</dbReference>
<dbReference type="CDD" id="cd07989">
    <property type="entry name" value="LPLAT_AGPAT-like"/>
    <property type="match status" value="1"/>
</dbReference>
<dbReference type="SMART" id="SM00563">
    <property type="entry name" value="PlsC"/>
    <property type="match status" value="1"/>
</dbReference>
<proteinExistence type="predicted"/>
<dbReference type="PANTHER" id="PTHR10434:SF55">
    <property type="entry name" value="POSSIBLE ACYLTRANSFERASE"/>
    <property type="match status" value="1"/>
</dbReference>
<name>A0A4V0YH79_9MICO</name>
<keyword evidence="4" id="KW-1133">Transmembrane helix</keyword>
<evidence type="ECO:0000313" key="7">
    <source>
        <dbReference type="Proteomes" id="UP000291259"/>
    </source>
</evidence>
<sequence>MGADDNGGVPLDDSPSKPRVKISPEKRRPSIFWFLAGVVVPLWNVIAKYRFRGAHLPQTGAFVLAPNHYSEIDPIAMGVAVWKLGRLPRFLAKASLFKLPVVGWLLHKSGQIPVERAGSKSHHALRAAEEMVEKGRMVVVYPEGSLTRDPDLWPMRGKTGAVRIALERDIPLIPAAHWGTQAVMPRYGKKISVFPRKTIDVMIGEPVDLSKYRGKPLEPALLAEATNDVMGAIAELVGHLRGETPPAERWDPTRHGQTETGRLED</sequence>
<accession>A0A4V0YH79</accession>
<feature type="region of interest" description="Disordered" evidence="3">
    <location>
        <begin position="1"/>
        <end position="22"/>
    </location>
</feature>
<protein>
    <submittedName>
        <fullName evidence="6">1-acyl-sn-glycerol-3-phosphate acyltransferase</fullName>
    </submittedName>
</protein>
<evidence type="ECO:0000256" key="2">
    <source>
        <dbReference type="ARBA" id="ARBA00023315"/>
    </source>
</evidence>
<keyword evidence="7" id="KW-1185">Reference proteome</keyword>
<keyword evidence="2 6" id="KW-0012">Acyltransferase</keyword>
<dbReference type="AlphaFoldDB" id="A0A4V0YH79"/>
<organism evidence="6 7">
    <name type="scientific">Agromyces protaetiae</name>
    <dbReference type="NCBI Taxonomy" id="2509455"/>
    <lineage>
        <taxon>Bacteria</taxon>
        <taxon>Bacillati</taxon>
        <taxon>Actinomycetota</taxon>
        <taxon>Actinomycetes</taxon>
        <taxon>Micrococcales</taxon>
        <taxon>Microbacteriaceae</taxon>
        <taxon>Agromyces</taxon>
    </lineage>
</organism>
<gene>
    <name evidence="6" type="ORF">ET445_10855</name>
</gene>
<feature type="region of interest" description="Disordered" evidence="3">
    <location>
        <begin position="242"/>
        <end position="265"/>
    </location>
</feature>
<evidence type="ECO:0000313" key="6">
    <source>
        <dbReference type="EMBL" id="QAY73771.1"/>
    </source>
</evidence>
<reference evidence="6 7" key="1">
    <citation type="submission" date="2019-01" db="EMBL/GenBank/DDBJ databases">
        <title>Genome sequencing of strain FW100M-8.</title>
        <authorList>
            <person name="Heo J."/>
            <person name="Kim S.-J."/>
            <person name="Kim J.-S."/>
            <person name="Hong S.-B."/>
            <person name="Kwon S.-W."/>
        </authorList>
    </citation>
    <scope>NUCLEOTIDE SEQUENCE [LARGE SCALE GENOMIC DNA]</scope>
    <source>
        <strain evidence="6 7">FW100M-8</strain>
    </source>
</reference>
<keyword evidence="4" id="KW-0472">Membrane</keyword>
<dbReference type="EMBL" id="CP035491">
    <property type="protein sequence ID" value="QAY73771.1"/>
    <property type="molecule type" value="Genomic_DNA"/>
</dbReference>
<dbReference type="PANTHER" id="PTHR10434">
    <property type="entry name" value="1-ACYL-SN-GLYCEROL-3-PHOSPHATE ACYLTRANSFERASE"/>
    <property type="match status" value="1"/>
</dbReference>
<feature type="domain" description="Phospholipid/glycerol acyltransferase" evidence="5">
    <location>
        <begin position="62"/>
        <end position="180"/>
    </location>
</feature>
<evidence type="ECO:0000259" key="5">
    <source>
        <dbReference type="SMART" id="SM00563"/>
    </source>
</evidence>
<evidence type="ECO:0000256" key="3">
    <source>
        <dbReference type="SAM" id="MobiDB-lite"/>
    </source>
</evidence>
<dbReference type="OrthoDB" id="9806008at2"/>
<dbReference type="Pfam" id="PF01553">
    <property type="entry name" value="Acyltransferase"/>
    <property type="match status" value="1"/>
</dbReference>
<dbReference type="GO" id="GO:0006654">
    <property type="term" value="P:phosphatidic acid biosynthetic process"/>
    <property type="evidence" value="ECO:0007669"/>
    <property type="project" value="TreeGrafter"/>
</dbReference>
<evidence type="ECO:0000256" key="1">
    <source>
        <dbReference type="ARBA" id="ARBA00022679"/>
    </source>
</evidence>
<keyword evidence="1 6" id="KW-0808">Transferase</keyword>